<feature type="transmembrane region" description="Helical" evidence="1">
    <location>
        <begin position="137"/>
        <end position="159"/>
    </location>
</feature>
<keyword evidence="4" id="KW-1185">Reference proteome</keyword>
<dbReference type="CDD" id="cd00093">
    <property type="entry name" value="HTH_XRE"/>
    <property type="match status" value="1"/>
</dbReference>
<dbReference type="AlphaFoldDB" id="A0AAW8R5W4"/>
<evidence type="ECO:0000256" key="1">
    <source>
        <dbReference type="SAM" id="Phobius"/>
    </source>
</evidence>
<name>A0AAW8R5W4_9ALTE</name>
<dbReference type="SUPFAM" id="SSF47413">
    <property type="entry name" value="lambda repressor-like DNA-binding domains"/>
    <property type="match status" value="1"/>
</dbReference>
<feature type="transmembrane region" description="Helical" evidence="1">
    <location>
        <begin position="102"/>
        <end position="125"/>
    </location>
</feature>
<dbReference type="PROSITE" id="PS50943">
    <property type="entry name" value="HTH_CROC1"/>
    <property type="match status" value="1"/>
</dbReference>
<proteinExistence type="predicted"/>
<dbReference type="SMART" id="SM00530">
    <property type="entry name" value="HTH_XRE"/>
    <property type="match status" value="1"/>
</dbReference>
<keyword evidence="1" id="KW-0812">Transmembrane</keyword>
<protein>
    <submittedName>
        <fullName evidence="3">Helix-turn-helix transcriptional regulator</fullName>
    </submittedName>
</protein>
<dbReference type="InterPro" id="IPR001387">
    <property type="entry name" value="Cro/C1-type_HTH"/>
</dbReference>
<sequence>MKIKVKHGLIKKLRLQKSWTQEDFAEVSGVHSRTIQRMENEGMVSVKTLNAVANALDVEAYKLEFSTDEIDFAPLWMELRILVLAITRRILPMDDKEIPNSLIAILSLLAISASYTLINSIILIISQPQKNFDSIAISGLFGVVISFCILFVAVIYPLFRLKSWARYTMLGICGVFFLINGGLLAEVFIKAMTSKLSLSALDIDYLLIAEYCFNLLFVYWIVITLTRADIKRLYTKSKLPDT</sequence>
<accession>A0AAW8R5W4</accession>
<dbReference type="EMBL" id="JAVRIE010000005">
    <property type="protein sequence ID" value="MDT0583536.1"/>
    <property type="molecule type" value="Genomic_DNA"/>
</dbReference>
<organism evidence="3 4">
    <name type="scientific">Brumicola blandensis</name>
    <dbReference type="NCBI Taxonomy" id="3075611"/>
    <lineage>
        <taxon>Bacteria</taxon>
        <taxon>Pseudomonadati</taxon>
        <taxon>Pseudomonadota</taxon>
        <taxon>Gammaproteobacteria</taxon>
        <taxon>Alteromonadales</taxon>
        <taxon>Alteromonadaceae</taxon>
        <taxon>Brumicola</taxon>
    </lineage>
</organism>
<dbReference type="InterPro" id="IPR010982">
    <property type="entry name" value="Lambda_DNA-bd_dom_sf"/>
</dbReference>
<dbReference type="Gene3D" id="1.10.260.40">
    <property type="entry name" value="lambda repressor-like DNA-binding domains"/>
    <property type="match status" value="1"/>
</dbReference>
<feature type="domain" description="HTH cro/C1-type" evidence="2">
    <location>
        <begin position="10"/>
        <end position="70"/>
    </location>
</feature>
<keyword evidence="1" id="KW-0472">Membrane</keyword>
<comment type="caution">
    <text evidence="3">The sequence shown here is derived from an EMBL/GenBank/DDBJ whole genome shotgun (WGS) entry which is preliminary data.</text>
</comment>
<reference evidence="3 4" key="1">
    <citation type="submission" date="2023-09" db="EMBL/GenBank/DDBJ databases">
        <authorList>
            <person name="Rey-Velasco X."/>
        </authorList>
    </citation>
    <scope>NUCLEOTIDE SEQUENCE [LARGE SCALE GENOMIC DNA]</scope>
    <source>
        <strain evidence="3 4">W409</strain>
    </source>
</reference>
<feature type="transmembrane region" description="Helical" evidence="1">
    <location>
        <begin position="166"/>
        <end position="185"/>
    </location>
</feature>
<dbReference type="Pfam" id="PF01381">
    <property type="entry name" value="HTH_3"/>
    <property type="match status" value="1"/>
</dbReference>
<dbReference type="GO" id="GO:0003677">
    <property type="term" value="F:DNA binding"/>
    <property type="evidence" value="ECO:0007669"/>
    <property type="project" value="InterPro"/>
</dbReference>
<evidence type="ECO:0000259" key="2">
    <source>
        <dbReference type="PROSITE" id="PS50943"/>
    </source>
</evidence>
<evidence type="ECO:0000313" key="3">
    <source>
        <dbReference type="EMBL" id="MDT0583536.1"/>
    </source>
</evidence>
<feature type="transmembrane region" description="Helical" evidence="1">
    <location>
        <begin position="205"/>
        <end position="226"/>
    </location>
</feature>
<evidence type="ECO:0000313" key="4">
    <source>
        <dbReference type="Proteomes" id="UP001249020"/>
    </source>
</evidence>
<keyword evidence="1" id="KW-1133">Transmembrane helix</keyword>
<dbReference type="Proteomes" id="UP001249020">
    <property type="component" value="Unassembled WGS sequence"/>
</dbReference>
<dbReference type="RefSeq" id="WP_311362304.1">
    <property type="nucleotide sequence ID" value="NZ_JAVRIE010000005.1"/>
</dbReference>
<gene>
    <name evidence="3" type="ORF">RM544_13385</name>
</gene>